<organism evidence="1">
    <name type="scientific">Anguilla anguilla</name>
    <name type="common">European freshwater eel</name>
    <name type="synonym">Muraena anguilla</name>
    <dbReference type="NCBI Taxonomy" id="7936"/>
    <lineage>
        <taxon>Eukaryota</taxon>
        <taxon>Metazoa</taxon>
        <taxon>Chordata</taxon>
        <taxon>Craniata</taxon>
        <taxon>Vertebrata</taxon>
        <taxon>Euteleostomi</taxon>
        <taxon>Actinopterygii</taxon>
        <taxon>Neopterygii</taxon>
        <taxon>Teleostei</taxon>
        <taxon>Anguilliformes</taxon>
        <taxon>Anguillidae</taxon>
        <taxon>Anguilla</taxon>
    </lineage>
</organism>
<sequence length="17" mass="1837">MHSIATGTDRESKSPYG</sequence>
<evidence type="ECO:0000313" key="1">
    <source>
        <dbReference type="EMBL" id="JAH09140.1"/>
    </source>
</evidence>
<dbReference type="AlphaFoldDB" id="A0A0E9PYH7"/>
<name>A0A0E9PYH7_ANGAN</name>
<reference evidence="1" key="2">
    <citation type="journal article" date="2015" name="Fish Shellfish Immunol.">
        <title>Early steps in the European eel (Anguilla anguilla)-Vibrio vulnificus interaction in the gills: Role of the RtxA13 toxin.</title>
        <authorList>
            <person name="Callol A."/>
            <person name="Pajuelo D."/>
            <person name="Ebbesson L."/>
            <person name="Teles M."/>
            <person name="MacKenzie S."/>
            <person name="Amaro C."/>
        </authorList>
    </citation>
    <scope>NUCLEOTIDE SEQUENCE</scope>
</reference>
<proteinExistence type="predicted"/>
<protein>
    <submittedName>
        <fullName evidence="1">Uncharacterized protein</fullName>
    </submittedName>
</protein>
<reference evidence="1" key="1">
    <citation type="submission" date="2014-11" db="EMBL/GenBank/DDBJ databases">
        <authorList>
            <person name="Amaro Gonzalez C."/>
        </authorList>
    </citation>
    <scope>NUCLEOTIDE SEQUENCE</scope>
</reference>
<dbReference type="EMBL" id="GBXM01099437">
    <property type="protein sequence ID" value="JAH09140.1"/>
    <property type="molecule type" value="Transcribed_RNA"/>
</dbReference>
<accession>A0A0E9PYH7</accession>